<accession>A0AAU7T416</accession>
<dbReference type="EMBL" id="CP158165">
    <property type="protein sequence ID" value="XBV21348.1"/>
    <property type="molecule type" value="Genomic_DNA"/>
</dbReference>
<protein>
    <submittedName>
        <fullName evidence="1">Uncharacterized protein</fullName>
    </submittedName>
</protein>
<organism evidence="1">
    <name type="scientific">Kribbella sp. HUAS MG21</name>
    <dbReference type="NCBI Taxonomy" id="3160966"/>
    <lineage>
        <taxon>Bacteria</taxon>
        <taxon>Bacillati</taxon>
        <taxon>Actinomycetota</taxon>
        <taxon>Actinomycetes</taxon>
        <taxon>Propionibacteriales</taxon>
        <taxon>Kribbellaceae</taxon>
        <taxon>Kribbella</taxon>
    </lineage>
</organism>
<dbReference type="AlphaFoldDB" id="A0AAU7T416"/>
<dbReference type="RefSeq" id="WP_350274208.1">
    <property type="nucleotide sequence ID" value="NZ_CP158165.1"/>
</dbReference>
<gene>
    <name evidence="1" type="ORF">ABN611_22580</name>
</gene>
<reference evidence="1" key="1">
    <citation type="submission" date="2024-06" db="EMBL/GenBank/DDBJ databases">
        <title>Kribbella sp. strain HUAS MG21 genome sequences.</title>
        <authorList>
            <person name="Mo P."/>
        </authorList>
    </citation>
    <scope>NUCLEOTIDE SEQUENCE</scope>
    <source>
        <strain evidence="1">HUAS MG21</strain>
    </source>
</reference>
<sequence>MLWPALRALSSGDLSEDQVAWLRQTFALTEGPRTEGPAADISLAHRKLTDGEVELVLDLSRLNTDGWVFTLFQTTADRPTPAFLESQRAAFRAAIDHLNLHLIEIEPPAKADEVLVSSPDPAWEAAAAFDRYWNLPDDLDLVWRHLGLVRDAPREVKEVKLRELMRDPVWHEAPANVRRQAQEFLDGH</sequence>
<proteinExistence type="predicted"/>
<name>A0AAU7T416_9ACTN</name>
<evidence type="ECO:0000313" key="1">
    <source>
        <dbReference type="EMBL" id="XBV21348.1"/>
    </source>
</evidence>